<evidence type="ECO:0000256" key="2">
    <source>
        <dbReference type="ARBA" id="ARBA00008193"/>
    </source>
</evidence>
<evidence type="ECO:0000256" key="3">
    <source>
        <dbReference type="ARBA" id="ARBA00022475"/>
    </source>
</evidence>
<feature type="domain" description="Glycine transporter" evidence="8">
    <location>
        <begin position="12"/>
        <end position="84"/>
    </location>
</feature>
<dbReference type="PANTHER" id="PTHR30506:SF3">
    <property type="entry name" value="UPF0126 INNER MEMBRANE PROTEIN YADS-RELATED"/>
    <property type="match status" value="1"/>
</dbReference>
<keyword evidence="3" id="KW-1003">Cell membrane</keyword>
<keyword evidence="4 7" id="KW-0812">Transmembrane</keyword>
<accession>A0ABM7XA78</accession>
<feature type="transmembrane region" description="Helical" evidence="7">
    <location>
        <begin position="156"/>
        <end position="177"/>
    </location>
</feature>
<dbReference type="RefSeq" id="WP_248345952.1">
    <property type="nucleotide sequence ID" value="NZ_AP025592.1"/>
</dbReference>
<dbReference type="InterPro" id="IPR005115">
    <property type="entry name" value="Gly_transporter"/>
</dbReference>
<sequence length="218" mass="22890">MLRGEFQLPIHFDLAAVTLLAATGALAGVRKRYDLVGTLSLALVAGLGGGFLRDGIFLQGGPPASLTDGRYLVAVLLGGSVGTWFGRHLQRLRLPILVLDALALGIYGVVGAQKSLDAGLPALSAGFVGVVNAVGGGLLRDLLTREEPLMFQPGEFYALAAIIGQAVLLPLVIALRMEPAQAAVWSIAATFAARLLSIRLGWRTEAPPHVEPDERPRA</sequence>
<organism evidence="9 10">
    <name type="scientific">Anaeromyxobacter paludicola</name>
    <dbReference type="NCBI Taxonomy" id="2918171"/>
    <lineage>
        <taxon>Bacteria</taxon>
        <taxon>Pseudomonadati</taxon>
        <taxon>Myxococcota</taxon>
        <taxon>Myxococcia</taxon>
        <taxon>Myxococcales</taxon>
        <taxon>Cystobacterineae</taxon>
        <taxon>Anaeromyxobacteraceae</taxon>
        <taxon>Anaeromyxobacter</taxon>
    </lineage>
</organism>
<gene>
    <name evidence="9" type="ORF">AMPC_18630</name>
</gene>
<feature type="transmembrane region" description="Helical" evidence="7">
    <location>
        <begin position="118"/>
        <end position="135"/>
    </location>
</feature>
<reference evidence="10" key="1">
    <citation type="journal article" date="2022" name="Int. J. Syst. Evol. Microbiol.">
        <title>Anaeromyxobacter oryzae sp. nov., Anaeromyxobacter diazotrophicus sp. nov. and Anaeromyxobacter paludicola sp. nov., isolated from paddy soils.</title>
        <authorList>
            <person name="Itoh H."/>
            <person name="Xu Z."/>
            <person name="Mise K."/>
            <person name="Masuda Y."/>
            <person name="Ushijima N."/>
            <person name="Hayakawa C."/>
            <person name="Shiratori Y."/>
            <person name="Senoo K."/>
        </authorList>
    </citation>
    <scope>NUCLEOTIDE SEQUENCE [LARGE SCALE GENOMIC DNA]</scope>
    <source>
        <strain evidence="10">Red630</strain>
    </source>
</reference>
<proteinExistence type="inferred from homology"/>
<dbReference type="EMBL" id="AP025592">
    <property type="protein sequence ID" value="BDG08750.1"/>
    <property type="molecule type" value="Genomic_DNA"/>
</dbReference>
<feature type="transmembrane region" description="Helical" evidence="7">
    <location>
        <begin position="94"/>
        <end position="112"/>
    </location>
</feature>
<feature type="transmembrane region" description="Helical" evidence="7">
    <location>
        <begin position="6"/>
        <end position="26"/>
    </location>
</feature>
<feature type="domain" description="Glycine transporter" evidence="8">
    <location>
        <begin position="98"/>
        <end position="168"/>
    </location>
</feature>
<dbReference type="PANTHER" id="PTHR30506">
    <property type="entry name" value="INNER MEMBRANE PROTEIN"/>
    <property type="match status" value="1"/>
</dbReference>
<feature type="transmembrane region" description="Helical" evidence="7">
    <location>
        <begin position="33"/>
        <end position="51"/>
    </location>
</feature>
<evidence type="ECO:0000256" key="6">
    <source>
        <dbReference type="ARBA" id="ARBA00023136"/>
    </source>
</evidence>
<dbReference type="Proteomes" id="UP001162734">
    <property type="component" value="Chromosome"/>
</dbReference>
<dbReference type="Pfam" id="PF03458">
    <property type="entry name" value="Gly_transporter"/>
    <property type="match status" value="2"/>
</dbReference>
<evidence type="ECO:0000256" key="7">
    <source>
        <dbReference type="SAM" id="Phobius"/>
    </source>
</evidence>
<feature type="transmembrane region" description="Helical" evidence="7">
    <location>
        <begin position="71"/>
        <end position="87"/>
    </location>
</feature>
<name>A0ABM7XA78_9BACT</name>
<evidence type="ECO:0000259" key="8">
    <source>
        <dbReference type="Pfam" id="PF03458"/>
    </source>
</evidence>
<comment type="similarity">
    <text evidence="2">Belongs to the UPF0126 family.</text>
</comment>
<evidence type="ECO:0000256" key="1">
    <source>
        <dbReference type="ARBA" id="ARBA00004651"/>
    </source>
</evidence>
<evidence type="ECO:0000256" key="4">
    <source>
        <dbReference type="ARBA" id="ARBA00022692"/>
    </source>
</evidence>
<keyword evidence="6 7" id="KW-0472">Membrane</keyword>
<keyword evidence="5 7" id="KW-1133">Transmembrane helix</keyword>
<keyword evidence="10" id="KW-1185">Reference proteome</keyword>
<protein>
    <submittedName>
        <fullName evidence="9">UPF0126 membrane protein</fullName>
    </submittedName>
</protein>
<evidence type="ECO:0000313" key="10">
    <source>
        <dbReference type="Proteomes" id="UP001162734"/>
    </source>
</evidence>
<comment type="subcellular location">
    <subcellularLocation>
        <location evidence="1">Cell membrane</location>
        <topology evidence="1">Multi-pass membrane protein</topology>
    </subcellularLocation>
</comment>
<evidence type="ECO:0000256" key="5">
    <source>
        <dbReference type="ARBA" id="ARBA00022989"/>
    </source>
</evidence>
<evidence type="ECO:0000313" key="9">
    <source>
        <dbReference type="EMBL" id="BDG08750.1"/>
    </source>
</evidence>